<comment type="caution">
    <text evidence="12">The sequence shown here is derived from an EMBL/GenBank/DDBJ whole genome shotgun (WGS) entry which is preliminary data.</text>
</comment>
<dbReference type="FunFam" id="3.30.930.10:FF:000038">
    <property type="entry name" value="Aspartate--tRNA ligase"/>
    <property type="match status" value="1"/>
</dbReference>
<dbReference type="Gene3D" id="2.40.50.140">
    <property type="entry name" value="Nucleic acid-binding proteins"/>
    <property type="match status" value="1"/>
</dbReference>
<dbReference type="NCBIfam" id="NF003483">
    <property type="entry name" value="PRK05159.1"/>
    <property type="match status" value="1"/>
</dbReference>
<keyword evidence="4 10" id="KW-0436">Ligase</keyword>
<dbReference type="HAMAP" id="MF_02075">
    <property type="entry name" value="Asp_tRNA_synth_type2"/>
    <property type="match status" value="1"/>
</dbReference>
<feature type="binding site" evidence="10">
    <location>
        <position position="360"/>
    </location>
    <ligand>
        <name>L-aspartate</name>
        <dbReference type="ChEBI" id="CHEBI:29991"/>
    </ligand>
</feature>
<dbReference type="InterPro" id="IPR012340">
    <property type="entry name" value="NA-bd_OB-fold"/>
</dbReference>
<dbReference type="Pfam" id="PF01336">
    <property type="entry name" value="tRNA_anti-codon"/>
    <property type="match status" value="1"/>
</dbReference>
<feature type="binding site" evidence="10">
    <location>
        <position position="364"/>
    </location>
    <ligand>
        <name>L-aspartate</name>
        <dbReference type="ChEBI" id="CHEBI:29991"/>
    </ligand>
</feature>
<comment type="subunit">
    <text evidence="10">Homodimer.</text>
</comment>
<protein>
    <recommendedName>
        <fullName evidence="10">Aspartate--tRNA(Asp/Asn) ligase</fullName>
        <ecNumber evidence="10">6.1.1.23</ecNumber>
    </recommendedName>
    <alternativeName>
        <fullName evidence="10">Aspartyl-tRNA synthetase</fullName>
        <shortName evidence="10">AspRS</shortName>
    </alternativeName>
    <alternativeName>
        <fullName evidence="10">Non-discriminating aspartyl-tRNA synthetase</fullName>
        <shortName evidence="10">ND-AspRS</shortName>
    </alternativeName>
</protein>
<evidence type="ECO:0000256" key="3">
    <source>
        <dbReference type="ARBA" id="ARBA00022490"/>
    </source>
</evidence>
<keyword evidence="3 10" id="KW-0963">Cytoplasm</keyword>
<dbReference type="CDD" id="cd00776">
    <property type="entry name" value="AsxRS_core"/>
    <property type="match status" value="1"/>
</dbReference>
<gene>
    <name evidence="10 12" type="primary">aspS</name>
    <name evidence="12" type="ORF">ENG09_03450</name>
</gene>
<dbReference type="GO" id="GO:0004815">
    <property type="term" value="F:aspartate-tRNA ligase activity"/>
    <property type="evidence" value="ECO:0007669"/>
    <property type="project" value="UniProtKB-UniRule"/>
</dbReference>
<dbReference type="Pfam" id="PF00152">
    <property type="entry name" value="tRNA-synt_2"/>
    <property type="match status" value="1"/>
</dbReference>
<dbReference type="GO" id="GO:0005829">
    <property type="term" value="C:cytosol"/>
    <property type="evidence" value="ECO:0007669"/>
    <property type="project" value="TreeGrafter"/>
</dbReference>
<comment type="similarity">
    <text evidence="2 10">Belongs to the class-II aminoacyl-tRNA synthetase family. Type 2 subfamily.</text>
</comment>
<dbReference type="CDD" id="cd04316">
    <property type="entry name" value="ND_PkAspRS_like_N"/>
    <property type="match status" value="1"/>
</dbReference>
<dbReference type="Proteomes" id="UP000885863">
    <property type="component" value="Unassembled WGS sequence"/>
</dbReference>
<accession>A0A7C0X0D9</accession>
<keyword evidence="7 10" id="KW-0460">Magnesium</keyword>
<feature type="binding site" evidence="10">
    <location>
        <begin position="213"/>
        <end position="215"/>
    </location>
    <ligand>
        <name>ATP</name>
        <dbReference type="ChEBI" id="CHEBI:30616"/>
    </ligand>
</feature>
<feature type="binding site" evidence="10">
    <location>
        <begin position="221"/>
        <end position="223"/>
    </location>
    <ligand>
        <name>ATP</name>
        <dbReference type="ChEBI" id="CHEBI:30616"/>
    </ligand>
</feature>
<dbReference type="InterPro" id="IPR006195">
    <property type="entry name" value="aa-tRNA-synth_II"/>
</dbReference>
<evidence type="ECO:0000256" key="8">
    <source>
        <dbReference type="ARBA" id="ARBA00022917"/>
    </source>
</evidence>
<sequence>MQRRFTAEIDPSMAGEKATLMGWVHEIRDLGGITFLILRDREGFAQVTLPKKKVEAELLGIVKHISRESVIRVTGTIKEDERAPGGYEILPHEIRVLSYADSPLPLDPTGKVKAELDTRLDSRFMDLRRPEVLAIFKIRSYVLDTIRNFFKEHGFIEINTPKIVATATEGGTALFPITYFNREAFLSQSPQLFKQIMMSAGFDRVWEIAPIFRAEEHDTTRHLNEATSIDIEASFMDYEDVMRILEDLIARVYESVKRECEKELSDLDIRIEVPDTPFRRITYTEAIDLLKSTDNPEFSELVWGDDLSASCEHELGRLIGEHYFITDWPTDSKPYYTQPAENPEISLSFDLMHPRMELASGSERIHDLDLLISRIDAMGLNPDSFEFYLRAFKFGIPPHSGWGLGLERLLMTMLGLENIREAVLFPRDMRRLSP</sequence>
<feature type="domain" description="Aminoacyl-transfer RNA synthetases class-II family profile" evidence="11">
    <location>
        <begin position="136"/>
        <end position="434"/>
    </location>
</feature>
<dbReference type="InterPro" id="IPR004364">
    <property type="entry name" value="Aa-tRNA-synt_II"/>
</dbReference>
<keyword evidence="8 10" id="KW-0648">Protein biosynthesis</keyword>
<dbReference type="InterPro" id="IPR002312">
    <property type="entry name" value="Asp/Asn-tRNA-synth_IIb"/>
</dbReference>
<dbReference type="AlphaFoldDB" id="A0A7C0X0D9"/>
<dbReference type="GO" id="GO:0003723">
    <property type="term" value="F:RNA binding"/>
    <property type="evidence" value="ECO:0007669"/>
    <property type="project" value="TreeGrafter"/>
</dbReference>
<dbReference type="PROSITE" id="PS50862">
    <property type="entry name" value="AA_TRNA_LIGASE_II"/>
    <property type="match status" value="1"/>
</dbReference>
<keyword evidence="9 10" id="KW-0030">Aminoacyl-tRNA synthetase</keyword>
<dbReference type="GO" id="GO:0017101">
    <property type="term" value="C:aminoacyl-tRNA synthetase multienzyme complex"/>
    <property type="evidence" value="ECO:0007669"/>
    <property type="project" value="TreeGrafter"/>
</dbReference>
<dbReference type="Gene3D" id="3.30.930.10">
    <property type="entry name" value="Bira Bifunctional Protein, Domain 2"/>
    <property type="match status" value="1"/>
</dbReference>
<feature type="binding site" evidence="10">
    <location>
        <position position="357"/>
    </location>
    <ligand>
        <name>ATP</name>
        <dbReference type="ChEBI" id="CHEBI:30616"/>
    </ligand>
</feature>
<dbReference type="InterPro" id="IPR004365">
    <property type="entry name" value="NA-bd_OB_tRNA"/>
</dbReference>
<evidence type="ECO:0000256" key="9">
    <source>
        <dbReference type="ARBA" id="ARBA00023146"/>
    </source>
</evidence>
<reference evidence="12" key="1">
    <citation type="journal article" date="2020" name="mSystems">
        <title>Genome- and Community-Level Interaction Insights into Carbon Utilization and Element Cycling Functions of Hydrothermarchaeota in Hydrothermal Sediment.</title>
        <authorList>
            <person name="Zhou Z."/>
            <person name="Liu Y."/>
            <person name="Xu W."/>
            <person name="Pan J."/>
            <person name="Luo Z.H."/>
            <person name="Li M."/>
        </authorList>
    </citation>
    <scope>NUCLEOTIDE SEQUENCE [LARGE SCALE GENOMIC DNA]</scope>
    <source>
        <strain evidence="12">HyVt-185</strain>
    </source>
</reference>
<dbReference type="NCBIfam" id="TIGR00458">
    <property type="entry name" value="aspS_nondisc"/>
    <property type="match status" value="1"/>
</dbReference>
<dbReference type="EC" id="6.1.1.23" evidence="10"/>
<comment type="function">
    <text evidence="10">Aspartyl-tRNA synthetase with relaxed tRNA specificity since it is able to aspartylate not only its cognate tRNA(Asp) but also tRNA(Asn). Reaction proceeds in two steps: L-aspartate is first activated by ATP to form Asp-AMP and then transferred to the acceptor end of tRNA(Asp/Asn).</text>
</comment>
<dbReference type="GO" id="GO:0000287">
    <property type="term" value="F:magnesium ion binding"/>
    <property type="evidence" value="ECO:0007669"/>
    <property type="project" value="UniProtKB-UniRule"/>
</dbReference>
<dbReference type="InterPro" id="IPR004523">
    <property type="entry name" value="Asp-tRNA_synthase_2"/>
</dbReference>
<feature type="binding site" evidence="10">
    <location>
        <begin position="405"/>
        <end position="408"/>
    </location>
    <ligand>
        <name>ATP</name>
        <dbReference type="ChEBI" id="CHEBI:30616"/>
    </ligand>
</feature>
<dbReference type="GO" id="GO:0005524">
    <property type="term" value="F:ATP binding"/>
    <property type="evidence" value="ECO:0007669"/>
    <property type="project" value="UniProtKB-UniRule"/>
</dbReference>
<evidence type="ECO:0000256" key="1">
    <source>
        <dbReference type="ARBA" id="ARBA00004496"/>
    </source>
</evidence>
<feature type="site" description="Important for tRNA non-discrimination" evidence="10">
    <location>
        <position position="84"/>
    </location>
</feature>
<evidence type="ECO:0000313" key="12">
    <source>
        <dbReference type="EMBL" id="HDM36295.1"/>
    </source>
</evidence>
<feature type="binding site" evidence="10">
    <location>
        <position position="169"/>
    </location>
    <ligand>
        <name>L-aspartate</name>
        <dbReference type="ChEBI" id="CHEBI:29991"/>
    </ligand>
</feature>
<feature type="binding site" evidence="10">
    <location>
        <position position="213"/>
    </location>
    <ligand>
        <name>L-aspartate</name>
        <dbReference type="ChEBI" id="CHEBI:29991"/>
    </ligand>
</feature>
<keyword evidence="6 10" id="KW-0067">ATP-binding</keyword>
<name>A0A7C0X0D9_9EURY</name>
<dbReference type="PRINTS" id="PR01042">
    <property type="entry name" value="TRNASYNTHASP"/>
</dbReference>
<dbReference type="EMBL" id="DQZR01000144">
    <property type="protein sequence ID" value="HDM36295.1"/>
    <property type="molecule type" value="Genomic_DNA"/>
</dbReference>
<proteinExistence type="inferred from homology"/>
<evidence type="ECO:0000259" key="11">
    <source>
        <dbReference type="PROSITE" id="PS50862"/>
    </source>
</evidence>
<dbReference type="GO" id="GO:0006422">
    <property type="term" value="P:aspartyl-tRNA aminoacylation"/>
    <property type="evidence" value="ECO:0007669"/>
    <property type="project" value="UniProtKB-UniRule"/>
</dbReference>
<comment type="catalytic activity">
    <reaction evidence="10">
        <text>tRNA(Asx) + L-aspartate + ATP = L-aspartyl-tRNA(Asx) + AMP + diphosphate</text>
        <dbReference type="Rhea" id="RHEA:18349"/>
        <dbReference type="Rhea" id="RHEA-COMP:9710"/>
        <dbReference type="Rhea" id="RHEA-COMP:9711"/>
        <dbReference type="ChEBI" id="CHEBI:29991"/>
        <dbReference type="ChEBI" id="CHEBI:30616"/>
        <dbReference type="ChEBI" id="CHEBI:33019"/>
        <dbReference type="ChEBI" id="CHEBI:78442"/>
        <dbReference type="ChEBI" id="CHEBI:78516"/>
        <dbReference type="ChEBI" id="CHEBI:456215"/>
        <dbReference type="EC" id="6.1.1.23"/>
    </reaction>
</comment>
<evidence type="ECO:0000256" key="5">
    <source>
        <dbReference type="ARBA" id="ARBA00022741"/>
    </source>
</evidence>
<dbReference type="InterPro" id="IPR045864">
    <property type="entry name" value="aa-tRNA-synth_II/BPL/LPL"/>
</dbReference>
<organism evidence="12">
    <name type="scientific">Candidatus Syntropharchaeum butanivorans</name>
    <dbReference type="NCBI Taxonomy" id="1839936"/>
    <lineage>
        <taxon>Archaea</taxon>
        <taxon>Methanobacteriati</taxon>
        <taxon>Methanobacteriota</taxon>
        <taxon>Stenosarchaea group</taxon>
        <taxon>Methanomicrobia</taxon>
        <taxon>Methanosarcinales</taxon>
        <taxon>ANME-2 cluster</taxon>
        <taxon>Candidatus Syntropharchaeum</taxon>
    </lineage>
</organism>
<comment type="cofactor">
    <cofactor evidence="10">
        <name>Mg(2+)</name>
        <dbReference type="ChEBI" id="CHEBI:18420"/>
    </cofactor>
    <text evidence="10">Binds 3 Mg(2+) cations per subunit. The strongest magnesium site (Mg1) is bound to the beta- and gamma-phosphates of ATP and four water molecules complete its coordination sphere.</text>
</comment>
<comment type="caution">
    <text evidence="10">Lacks conserved residue(s) required for the propagation of feature annotation.</text>
</comment>
<evidence type="ECO:0000256" key="6">
    <source>
        <dbReference type="ARBA" id="ARBA00022840"/>
    </source>
</evidence>
<evidence type="ECO:0000256" key="4">
    <source>
        <dbReference type="ARBA" id="ARBA00022598"/>
    </source>
</evidence>
<keyword evidence="5 10" id="KW-0547">Nucleotide-binding</keyword>
<evidence type="ECO:0000256" key="10">
    <source>
        <dbReference type="HAMAP-Rule" id="MF_02075"/>
    </source>
</evidence>
<dbReference type="SUPFAM" id="SSF50249">
    <property type="entry name" value="Nucleic acid-binding proteins"/>
    <property type="match status" value="1"/>
</dbReference>
<feature type="binding site" evidence="10">
    <location>
        <position position="357"/>
    </location>
    <ligand>
        <name>Mg(2+)</name>
        <dbReference type="ChEBI" id="CHEBI:18420"/>
        <label>3</label>
    </ligand>
</feature>
<feature type="binding site" evidence="10">
    <location>
        <position position="360"/>
    </location>
    <ligand>
        <name>Mg(2+)</name>
        <dbReference type="ChEBI" id="CHEBI:18420"/>
        <label>2</label>
    </ligand>
</feature>
<dbReference type="GO" id="GO:0050560">
    <property type="term" value="F:aspartate-tRNA(Asn) ligase activity"/>
    <property type="evidence" value="ECO:0007669"/>
    <property type="project" value="UniProtKB-EC"/>
</dbReference>
<dbReference type="PANTHER" id="PTHR43450">
    <property type="entry name" value="ASPARTYL-TRNA SYNTHETASE"/>
    <property type="match status" value="1"/>
</dbReference>
<dbReference type="PANTHER" id="PTHR43450:SF1">
    <property type="entry name" value="ASPARTATE--TRNA LIGASE, CYTOPLASMIC"/>
    <property type="match status" value="1"/>
</dbReference>
<comment type="subcellular location">
    <subcellularLocation>
        <location evidence="1 10">Cytoplasm</location>
    </subcellularLocation>
</comment>
<evidence type="ECO:0000256" key="2">
    <source>
        <dbReference type="ARBA" id="ARBA00005312"/>
    </source>
</evidence>
<feature type="binding site" evidence="10">
    <location>
        <position position="357"/>
    </location>
    <ligand>
        <name>Mg(2+)</name>
        <dbReference type="ChEBI" id="CHEBI:18420"/>
        <label>2</label>
    </ligand>
</feature>
<dbReference type="SUPFAM" id="SSF55681">
    <property type="entry name" value="Class II aaRS and biotin synthetases"/>
    <property type="match status" value="1"/>
</dbReference>
<evidence type="ECO:0000256" key="7">
    <source>
        <dbReference type="ARBA" id="ARBA00022842"/>
    </source>
</evidence>
<keyword evidence="10" id="KW-0479">Metal-binding</keyword>
<feature type="region of interest" description="Aspartate" evidence="10">
    <location>
        <begin position="191"/>
        <end position="194"/>
    </location>
</feature>